<comment type="similarity">
    <text evidence="2">Belongs to the metallo-beta-lactamase superfamily. Glyoxalase II family.</text>
</comment>
<dbReference type="EMBL" id="KF900971">
    <property type="protein sequence ID" value="AIF13370.1"/>
    <property type="molecule type" value="Genomic_DNA"/>
</dbReference>
<dbReference type="EC" id="3.1.2.6" evidence="7"/>
<evidence type="ECO:0000313" key="7">
    <source>
        <dbReference type="EMBL" id="AIF13370.1"/>
    </source>
</evidence>
<dbReference type="GO" id="GO:0004416">
    <property type="term" value="F:hydroxyacylglutathione hydrolase activity"/>
    <property type="evidence" value="ECO:0007669"/>
    <property type="project" value="UniProtKB-EC"/>
</dbReference>
<dbReference type="AlphaFoldDB" id="A0A075HDU9"/>
<evidence type="ECO:0000256" key="5">
    <source>
        <dbReference type="ARBA" id="ARBA00022833"/>
    </source>
</evidence>
<protein>
    <submittedName>
        <fullName evidence="7">Beta-lactamase domain-containing protein (GloB)</fullName>
        <ecNumber evidence="7">3.1.2.6</ecNumber>
    </submittedName>
</protein>
<proteinExistence type="inferred from homology"/>
<dbReference type="InterPro" id="IPR001279">
    <property type="entry name" value="Metallo-B-lactamas"/>
</dbReference>
<dbReference type="Gene3D" id="3.60.15.10">
    <property type="entry name" value="Ribonuclease Z/Hydroxyacylglutathione hydrolase-like"/>
    <property type="match status" value="1"/>
</dbReference>
<dbReference type="GO" id="GO:0006749">
    <property type="term" value="P:glutathione metabolic process"/>
    <property type="evidence" value="ECO:0007669"/>
    <property type="project" value="TreeGrafter"/>
</dbReference>
<evidence type="ECO:0000259" key="6">
    <source>
        <dbReference type="SMART" id="SM00849"/>
    </source>
</evidence>
<name>A0A075HDU9_9ARCH</name>
<evidence type="ECO:0000256" key="2">
    <source>
        <dbReference type="ARBA" id="ARBA00006759"/>
    </source>
</evidence>
<dbReference type="SUPFAM" id="SSF56281">
    <property type="entry name" value="Metallo-hydrolase/oxidoreductase"/>
    <property type="match status" value="1"/>
</dbReference>
<keyword evidence="5" id="KW-0862">Zinc</keyword>
<dbReference type="Pfam" id="PF00753">
    <property type="entry name" value="Lactamase_B"/>
    <property type="match status" value="2"/>
</dbReference>
<dbReference type="PANTHER" id="PTHR43084">
    <property type="entry name" value="PERSULFIDE DIOXYGENASE ETHE1"/>
    <property type="match status" value="1"/>
</dbReference>
<evidence type="ECO:0000256" key="3">
    <source>
        <dbReference type="ARBA" id="ARBA00022723"/>
    </source>
</evidence>
<comment type="cofactor">
    <cofactor evidence="1">
        <name>Zn(2+)</name>
        <dbReference type="ChEBI" id="CHEBI:29105"/>
    </cofactor>
</comment>
<sequence>MKVYQIPVGPMQNFSYIVEDESTHEAIIIDPSWDLEKLTEIINEQNLNPKYIVNTHWHDDHTRGNEELAKELSVKIVQHDASDLKNDLTVSDGDSIKFGCSELSVYHTPGHSKDSICLVGDGKIFSGDTLFVGNCGRIDLPGGSSRELYHSLFDVIANLSDDLVLYPGHDYGSDVTSTIGSEKKTNLVMQKVSEAEFVERMGG</sequence>
<organism evidence="7">
    <name type="scientific">uncultured marine thaumarchaeote KM3_61_H06</name>
    <dbReference type="NCBI Taxonomy" id="1456215"/>
    <lineage>
        <taxon>Archaea</taxon>
        <taxon>Nitrososphaerota</taxon>
        <taxon>environmental samples</taxon>
    </lineage>
</organism>
<dbReference type="InterPro" id="IPR035680">
    <property type="entry name" value="Clx_II_MBL"/>
</dbReference>
<dbReference type="CDD" id="cd07723">
    <property type="entry name" value="hydroxyacylglutathione_hydrolase_MBL-fold"/>
    <property type="match status" value="1"/>
</dbReference>
<dbReference type="InterPro" id="IPR051682">
    <property type="entry name" value="Mito_Persulfide_Diox"/>
</dbReference>
<dbReference type="GO" id="GO:0050313">
    <property type="term" value="F:sulfur dioxygenase activity"/>
    <property type="evidence" value="ECO:0007669"/>
    <property type="project" value="TreeGrafter"/>
</dbReference>
<keyword evidence="3" id="KW-0479">Metal-binding</keyword>
<dbReference type="PANTHER" id="PTHR43084:SF1">
    <property type="entry name" value="PERSULFIDE DIOXYGENASE ETHE1, MITOCHONDRIAL"/>
    <property type="match status" value="1"/>
</dbReference>
<dbReference type="SMART" id="SM00849">
    <property type="entry name" value="Lactamase_B"/>
    <property type="match status" value="1"/>
</dbReference>
<evidence type="ECO:0000256" key="1">
    <source>
        <dbReference type="ARBA" id="ARBA00001947"/>
    </source>
</evidence>
<feature type="domain" description="Metallo-beta-lactamase" evidence="6">
    <location>
        <begin position="12"/>
        <end position="169"/>
    </location>
</feature>
<dbReference type="InterPro" id="IPR036866">
    <property type="entry name" value="RibonucZ/Hydroxyglut_hydro"/>
</dbReference>
<accession>A0A075HDU9</accession>
<gene>
    <name evidence="7" type="primary">gloB</name>
</gene>
<keyword evidence="4 7" id="KW-0378">Hydrolase</keyword>
<dbReference type="GO" id="GO:0046872">
    <property type="term" value="F:metal ion binding"/>
    <property type="evidence" value="ECO:0007669"/>
    <property type="project" value="UniProtKB-KW"/>
</dbReference>
<reference evidence="7" key="1">
    <citation type="journal article" date="2014" name="Genome Biol. Evol.">
        <title>Pangenome evidence for extensive interdomain horizontal transfer affecting lineage core and shell genes in uncultured planktonic thaumarchaeota and euryarchaeota.</title>
        <authorList>
            <person name="Deschamps P."/>
            <person name="Zivanovic Y."/>
            <person name="Moreira D."/>
            <person name="Rodriguez-Valera F."/>
            <person name="Lopez-Garcia P."/>
        </authorList>
    </citation>
    <scope>NUCLEOTIDE SEQUENCE</scope>
</reference>
<evidence type="ECO:0000256" key="4">
    <source>
        <dbReference type="ARBA" id="ARBA00022801"/>
    </source>
</evidence>
<dbReference type="GO" id="GO:0070813">
    <property type="term" value="P:hydrogen sulfide metabolic process"/>
    <property type="evidence" value="ECO:0007669"/>
    <property type="project" value="TreeGrafter"/>
</dbReference>